<feature type="region of interest" description="Disordered" evidence="1">
    <location>
        <begin position="161"/>
        <end position="208"/>
    </location>
</feature>
<dbReference type="STRING" id="1109443.G4TRC8"/>
<protein>
    <submittedName>
        <fullName evidence="3">Uncharacterized protein</fullName>
    </submittedName>
</protein>
<feature type="transmembrane region" description="Helical" evidence="2">
    <location>
        <begin position="517"/>
        <end position="543"/>
    </location>
</feature>
<keyword evidence="2" id="KW-1133">Transmembrane helix</keyword>
<proteinExistence type="predicted"/>
<name>G4TRC8_SERID</name>
<dbReference type="HOGENOM" id="CLU_021809_1_0_1"/>
<dbReference type="PANTHER" id="PTHR34391">
    <property type="entry name" value="UPF0658 GOLGI APPARATUS MEMBRANE PROTEIN C1952.10C-RELATED"/>
    <property type="match status" value="1"/>
</dbReference>
<feature type="transmembrane region" description="Helical" evidence="2">
    <location>
        <begin position="411"/>
        <end position="437"/>
    </location>
</feature>
<dbReference type="OMA" id="ISTTFRW"/>
<dbReference type="PANTHER" id="PTHR34391:SF2">
    <property type="entry name" value="TRP C-TERMINAL DOMAIN-CONTAINING PROTEIN"/>
    <property type="match status" value="1"/>
</dbReference>
<feature type="compositionally biased region" description="Acidic residues" evidence="1">
    <location>
        <begin position="185"/>
        <end position="201"/>
    </location>
</feature>
<keyword evidence="2" id="KW-0472">Membrane</keyword>
<feature type="transmembrane region" description="Helical" evidence="2">
    <location>
        <begin position="370"/>
        <end position="391"/>
    </location>
</feature>
<evidence type="ECO:0000313" key="4">
    <source>
        <dbReference type="Proteomes" id="UP000007148"/>
    </source>
</evidence>
<dbReference type="AlphaFoldDB" id="G4TRC8"/>
<keyword evidence="4" id="KW-1185">Reference proteome</keyword>
<feature type="region of interest" description="Disordered" evidence="1">
    <location>
        <begin position="636"/>
        <end position="721"/>
    </location>
</feature>
<gene>
    <name evidence="3" type="ORF">PIIN_07824</name>
</gene>
<feature type="transmembrane region" description="Helical" evidence="2">
    <location>
        <begin position="484"/>
        <end position="505"/>
    </location>
</feature>
<dbReference type="Proteomes" id="UP000007148">
    <property type="component" value="Unassembled WGS sequence"/>
</dbReference>
<sequence length="749" mass="82789">MRGKQLIAYLPGPSTLKLVYSRITSSKLTLAFFLVSVLHFIFQISFQGWAFSINASASTFLSSILTAGGLQPHDNFAVLIPGGELRLCSRQDLVSHKNIYQCEAVWKGRTVITNGTLDYDELLSTDPVTSVSAIPASRVDGSTTRSSSTTSSITTLPTLVVTKTPGLVQPTRSAAPIADEPKREDEEDDEDDDDDDDDEEREDKVKLSKRHELANVPRVNVWRRNSIPIVPITNANAQNIVGTASTSAVSLPTMRNSTTQTLGVVLSKQCVQMILWPNQIIHNTKREDVTFMAFQFWVLGMSIVAILNESIPHIGASLFTHILATIWSAYQMYNTASFQEEFVRSTIRSGLCTGANLLPGYWKERRAAEIAVLVVNCVSLLVFAFLSWRLIKTFGWQTFKRIGASCLVNRVYKIVLTFSIGLQLTFFFIIASMGIWMDLLCNTVLGSYADLMSLYQAFSILACIIMVPWLWLGWTAVRHETERWMTTFLVVCLLLVAGWAALFGSQTFRWQFNEWRFFSTIIVIAGMLLMITTLLGVVCFYNFGKGLKTFLLEAENDSFDPSNFTNITSRDVEKQEVVGFPVSGPIPTYAVAFGHKSNTKQDDSDSARSSWYSGGVGSPLHDPTFLEPVPPGYYSQASSAIPPRFRSQNGSIADYPPTPEAPMTELRQGSDVARSDSTASSESGSQPFSLDIQRSNSNGTSFSGRTGTSNGSNKLYVAPGSHHVPKMDITAKHVRDDSHASSKKGWVIE</sequence>
<organism evidence="3 4">
    <name type="scientific">Serendipita indica (strain DSM 11827)</name>
    <name type="common">Root endophyte fungus</name>
    <name type="synonym">Piriformospora indica</name>
    <dbReference type="NCBI Taxonomy" id="1109443"/>
    <lineage>
        <taxon>Eukaryota</taxon>
        <taxon>Fungi</taxon>
        <taxon>Dikarya</taxon>
        <taxon>Basidiomycota</taxon>
        <taxon>Agaricomycotina</taxon>
        <taxon>Agaricomycetes</taxon>
        <taxon>Sebacinales</taxon>
        <taxon>Serendipitaceae</taxon>
        <taxon>Serendipita</taxon>
    </lineage>
</organism>
<evidence type="ECO:0000256" key="2">
    <source>
        <dbReference type="SAM" id="Phobius"/>
    </source>
</evidence>
<dbReference type="EMBL" id="CAFZ01000259">
    <property type="protein sequence ID" value="CCA73871.1"/>
    <property type="molecule type" value="Genomic_DNA"/>
</dbReference>
<feature type="compositionally biased region" description="Polar residues" evidence="1">
    <location>
        <begin position="675"/>
        <end position="713"/>
    </location>
</feature>
<keyword evidence="2" id="KW-0812">Transmembrane</keyword>
<dbReference type="OrthoDB" id="2448307at2759"/>
<comment type="caution">
    <text evidence="3">The sequence shown here is derived from an EMBL/GenBank/DDBJ whole genome shotgun (WGS) entry which is preliminary data.</text>
</comment>
<feature type="transmembrane region" description="Helical" evidence="2">
    <location>
        <begin position="457"/>
        <end position="477"/>
    </location>
</feature>
<feature type="transmembrane region" description="Helical" evidence="2">
    <location>
        <begin position="30"/>
        <end position="51"/>
    </location>
</feature>
<dbReference type="InParanoid" id="G4TRC8"/>
<dbReference type="InterPro" id="IPR040410">
    <property type="entry name" value="UPF0658_Golgi"/>
</dbReference>
<evidence type="ECO:0000256" key="1">
    <source>
        <dbReference type="SAM" id="MobiDB-lite"/>
    </source>
</evidence>
<reference evidence="3 4" key="1">
    <citation type="journal article" date="2011" name="PLoS Pathog.">
        <title>Endophytic Life Strategies Decoded by Genome and Transcriptome Analyses of the Mutualistic Root Symbiont Piriformospora indica.</title>
        <authorList>
            <person name="Zuccaro A."/>
            <person name="Lahrmann U."/>
            <person name="Guldener U."/>
            <person name="Langen G."/>
            <person name="Pfiffi S."/>
            <person name="Biedenkopf D."/>
            <person name="Wong P."/>
            <person name="Samans B."/>
            <person name="Grimm C."/>
            <person name="Basiewicz M."/>
            <person name="Murat C."/>
            <person name="Martin F."/>
            <person name="Kogel K.H."/>
        </authorList>
    </citation>
    <scope>NUCLEOTIDE SEQUENCE [LARGE SCALE GENOMIC DNA]</scope>
    <source>
        <strain evidence="3 4">DSM 11827</strain>
    </source>
</reference>
<accession>G4TRC8</accession>
<evidence type="ECO:0000313" key="3">
    <source>
        <dbReference type="EMBL" id="CCA73871.1"/>
    </source>
</evidence>
<dbReference type="GO" id="GO:0005794">
    <property type="term" value="C:Golgi apparatus"/>
    <property type="evidence" value="ECO:0007669"/>
    <property type="project" value="TreeGrafter"/>
</dbReference>
<dbReference type="eggNOG" id="ENOG502S65M">
    <property type="taxonomic scope" value="Eukaryota"/>
</dbReference>